<protein>
    <recommendedName>
        <fullName evidence="14">Peptide O-xylosyltransferase</fullName>
    </recommendedName>
</protein>
<evidence type="ECO:0000256" key="4">
    <source>
        <dbReference type="ARBA" id="ARBA00022679"/>
    </source>
</evidence>
<dbReference type="InterPro" id="IPR043538">
    <property type="entry name" value="XYLT"/>
</dbReference>
<keyword evidence="9" id="KW-1133">Transmembrane helix</keyword>
<evidence type="ECO:0000256" key="8">
    <source>
        <dbReference type="ARBA" id="ARBA00022968"/>
    </source>
</evidence>
<keyword evidence="10" id="KW-0333">Golgi apparatus</keyword>
<evidence type="ECO:0000256" key="1">
    <source>
        <dbReference type="ARBA" id="ARBA00004323"/>
    </source>
</evidence>
<organism evidence="15 16">
    <name type="scientific">Kaistella daneshvariae</name>
    <dbReference type="NCBI Taxonomy" id="2487074"/>
    <lineage>
        <taxon>Bacteria</taxon>
        <taxon>Pseudomonadati</taxon>
        <taxon>Bacteroidota</taxon>
        <taxon>Flavobacteriia</taxon>
        <taxon>Flavobacteriales</taxon>
        <taxon>Weeksellaceae</taxon>
        <taxon>Chryseobacterium group</taxon>
        <taxon>Kaistella</taxon>
    </lineage>
</organism>
<keyword evidence="13" id="KW-0325">Glycoprotein</keyword>
<gene>
    <name evidence="15" type="ORF">EIB71_04495</name>
</gene>
<evidence type="ECO:0000256" key="14">
    <source>
        <dbReference type="ARBA" id="ARBA00042865"/>
    </source>
</evidence>
<dbReference type="PANTHER" id="PTHR46025">
    <property type="entry name" value="XYLOSYLTRANSFERASE OXT"/>
    <property type="match status" value="1"/>
</dbReference>
<evidence type="ECO:0000256" key="3">
    <source>
        <dbReference type="ARBA" id="ARBA00022676"/>
    </source>
</evidence>
<evidence type="ECO:0000256" key="10">
    <source>
        <dbReference type="ARBA" id="ARBA00023034"/>
    </source>
</evidence>
<comment type="subcellular location">
    <subcellularLocation>
        <location evidence="2">Endoplasmic reticulum membrane</location>
        <topology evidence="2">Single-pass type II membrane protein</topology>
    </subcellularLocation>
    <subcellularLocation>
        <location evidence="1">Golgi apparatus membrane</location>
        <topology evidence="1">Single-pass type II membrane protein</topology>
    </subcellularLocation>
</comment>
<dbReference type="EMBL" id="CP034158">
    <property type="protein sequence ID" value="AZI66974.1"/>
    <property type="molecule type" value="Genomic_DNA"/>
</dbReference>
<evidence type="ECO:0000256" key="2">
    <source>
        <dbReference type="ARBA" id="ARBA00004648"/>
    </source>
</evidence>
<keyword evidence="3" id="KW-0328">Glycosyltransferase</keyword>
<sequence length="295" mass="34744">MKHAILITAYKDFQQLADLVEEFPAADYNVYIHIDKKSNVEEKVISNLLSNENVKCVERKYVINWGGLNHLNAFLHLSRIALQDAENIYFHAITAQDFPLKNTKYFNQLLLSQDGDQKGYMEFFPLSTSQWKNGGMDRLEYYYLNTYFNHFTKIGGAIIKRAVDIQKKFHIKREVQFKEKLYGGATYWTLPRNILQYVIDFTEKKPDIYRRLRNVMVAEEFYFQTVLMNSVHANNMINDSLRFMDWEHGNDYGPAFLTIANYEEIINSNKLFARKIATDQQQLIAKLRINKDSRS</sequence>
<keyword evidence="11" id="KW-0472">Membrane</keyword>
<accession>A0ABM7C7M2</accession>
<dbReference type="PANTHER" id="PTHR46025:SF3">
    <property type="entry name" value="XYLOSYLTRANSFERASE OXT"/>
    <property type="match status" value="1"/>
</dbReference>
<name>A0ABM7C7M2_9FLAO</name>
<keyword evidence="5" id="KW-0812">Transmembrane</keyword>
<dbReference type="RefSeq" id="WP_124757508.1">
    <property type="nucleotide sequence ID" value="NZ_CBCRWA010000002.1"/>
</dbReference>
<keyword evidence="7" id="KW-0256">Endoplasmic reticulum</keyword>
<evidence type="ECO:0000256" key="9">
    <source>
        <dbReference type="ARBA" id="ARBA00022989"/>
    </source>
</evidence>
<keyword evidence="16" id="KW-1185">Reference proteome</keyword>
<evidence type="ECO:0000256" key="6">
    <source>
        <dbReference type="ARBA" id="ARBA00022723"/>
    </source>
</evidence>
<evidence type="ECO:0000256" key="11">
    <source>
        <dbReference type="ARBA" id="ARBA00023136"/>
    </source>
</evidence>
<reference evidence="15 16" key="1">
    <citation type="submission" date="2018-11" db="EMBL/GenBank/DDBJ databases">
        <title>Proposal to divide the Flavobacteriaceae and reorganize its genera based on Amino Acid Identity values calculated from whole genome sequences.</title>
        <authorList>
            <person name="Nicholson A.C."/>
            <person name="Gulvik C.A."/>
            <person name="Whitney A.M."/>
            <person name="Humrighouse B.W."/>
            <person name="Bell M."/>
            <person name="Holmes B."/>
            <person name="Steigerwalt A.G."/>
            <person name="Villarma A."/>
            <person name="Sheth M."/>
            <person name="Batra D."/>
            <person name="Pryor J."/>
            <person name="Bernardet J.-F."/>
            <person name="Hugo C."/>
            <person name="Kampfer P."/>
            <person name="Newman J.D."/>
            <person name="McQuiston J.R."/>
        </authorList>
    </citation>
    <scope>NUCLEOTIDE SEQUENCE [LARGE SCALE GENOMIC DNA]</scope>
    <source>
        <strain evidence="15 16">H3001</strain>
    </source>
</reference>
<evidence type="ECO:0000313" key="16">
    <source>
        <dbReference type="Proteomes" id="UP000274483"/>
    </source>
</evidence>
<dbReference type="Pfam" id="PF02485">
    <property type="entry name" value="Branch"/>
    <property type="match status" value="1"/>
</dbReference>
<evidence type="ECO:0000256" key="13">
    <source>
        <dbReference type="ARBA" id="ARBA00023180"/>
    </source>
</evidence>
<keyword evidence="4" id="KW-0808">Transferase</keyword>
<proteinExistence type="predicted"/>
<evidence type="ECO:0000256" key="5">
    <source>
        <dbReference type="ARBA" id="ARBA00022692"/>
    </source>
</evidence>
<keyword evidence="12" id="KW-1015">Disulfide bond</keyword>
<evidence type="ECO:0000313" key="15">
    <source>
        <dbReference type="EMBL" id="AZI66974.1"/>
    </source>
</evidence>
<evidence type="ECO:0000256" key="12">
    <source>
        <dbReference type="ARBA" id="ARBA00023157"/>
    </source>
</evidence>
<evidence type="ECO:0000256" key="7">
    <source>
        <dbReference type="ARBA" id="ARBA00022824"/>
    </source>
</evidence>
<keyword evidence="8" id="KW-0735">Signal-anchor</keyword>
<dbReference type="InterPro" id="IPR003406">
    <property type="entry name" value="Glyco_trans_14"/>
</dbReference>
<keyword evidence="6" id="KW-0479">Metal-binding</keyword>
<dbReference type="Proteomes" id="UP000274483">
    <property type="component" value="Chromosome"/>
</dbReference>